<dbReference type="HAMAP" id="MF_01183">
    <property type="entry name" value="Chaperone_SurA"/>
    <property type="match status" value="1"/>
</dbReference>
<dbReference type="Pfam" id="PF09312">
    <property type="entry name" value="SurA_N"/>
    <property type="match status" value="1"/>
</dbReference>
<dbReference type="SUPFAM" id="SSF54534">
    <property type="entry name" value="FKBP-like"/>
    <property type="match status" value="2"/>
</dbReference>
<name>A0A432YY75_9GAMM</name>
<dbReference type="Pfam" id="PF13616">
    <property type="entry name" value="Rotamase_3"/>
    <property type="match status" value="1"/>
</dbReference>
<evidence type="ECO:0000256" key="1">
    <source>
        <dbReference type="ARBA" id="ARBA00022729"/>
    </source>
</evidence>
<dbReference type="InterPro" id="IPR023034">
    <property type="entry name" value="PPIase_SurA"/>
</dbReference>
<keyword evidence="1 7" id="KW-0732">Signal</keyword>
<proteinExistence type="inferred from homology"/>
<keyword evidence="5 7" id="KW-0143">Chaperone</keyword>
<dbReference type="GO" id="GO:0051082">
    <property type="term" value="F:unfolded protein binding"/>
    <property type="evidence" value="ECO:0007669"/>
    <property type="project" value="UniProtKB-UniRule"/>
</dbReference>
<dbReference type="PANTHER" id="PTHR47637">
    <property type="entry name" value="CHAPERONE SURA"/>
    <property type="match status" value="1"/>
</dbReference>
<dbReference type="Proteomes" id="UP000288058">
    <property type="component" value="Unassembled WGS sequence"/>
</dbReference>
<dbReference type="AlphaFoldDB" id="A0A432YY75"/>
<keyword evidence="6 7" id="KW-0413">Isomerase</keyword>
<dbReference type="GO" id="GO:0050821">
    <property type="term" value="P:protein stabilization"/>
    <property type="evidence" value="ECO:0007669"/>
    <property type="project" value="InterPro"/>
</dbReference>
<feature type="chain" id="PRO_5019595736" description="Chaperone SurA" evidence="7">
    <location>
        <begin position="27"/>
        <end position="432"/>
    </location>
</feature>
<dbReference type="GO" id="GO:0043165">
    <property type="term" value="P:Gram-negative-bacterium-type cell outer membrane assembly"/>
    <property type="evidence" value="ECO:0007669"/>
    <property type="project" value="InterPro"/>
</dbReference>
<dbReference type="EC" id="5.2.1.8" evidence="7"/>
<dbReference type="PANTHER" id="PTHR47637:SF1">
    <property type="entry name" value="CHAPERONE SURA"/>
    <property type="match status" value="1"/>
</dbReference>
<sequence precursor="true">MKKIAMFCSAAVLIASSFLLNNTVHAQQILDRVVVVVDDGVVLQSQIDHLVQQVKSGQNFNADNAPSDEVLETQAIERLILQEIQLQMADRMGIEIDDSQLEQAITEIAGNQDMTIAELREQMVSNGMSWATYRENIRNELIIQQVQRAAVQQRVSVTPQEIDNLVKLIDDNQEVQTEYRLAQILIAADSNASQTELEEAKSRADAVLSLLDKDRDFSDLAVRSSSGSAALDGGDMGWMTVNGMPTLFAEAIDGKDVGEIVGPIRSGIGFHILKVQDKRGEQTVEVQEVKARHILIKPSVILSDNKAKEMLNQYREQVASGEKSFAELAREHSADPGSASRGGDLGWARPDKYAPEFKQKVETIDANTISEPFRTQFGWHIVEVTERRTQDATQESKQERAYQMLFSRKFREELDNWQQEMRDQAYIRRVAE</sequence>
<evidence type="ECO:0000256" key="6">
    <source>
        <dbReference type="ARBA" id="ARBA00023235"/>
    </source>
</evidence>
<dbReference type="Pfam" id="PF00639">
    <property type="entry name" value="Rotamase"/>
    <property type="match status" value="1"/>
</dbReference>
<comment type="caution">
    <text evidence="9">The sequence shown here is derived from an EMBL/GenBank/DDBJ whole genome shotgun (WGS) entry which is preliminary data.</text>
</comment>
<feature type="domain" description="PpiC" evidence="8">
    <location>
        <begin position="176"/>
        <end position="277"/>
    </location>
</feature>
<evidence type="ECO:0000259" key="8">
    <source>
        <dbReference type="PROSITE" id="PS50198"/>
    </source>
</evidence>
<dbReference type="InterPro" id="IPR023058">
    <property type="entry name" value="PPIase_PpiC_CS"/>
</dbReference>
<evidence type="ECO:0000256" key="5">
    <source>
        <dbReference type="ARBA" id="ARBA00023186"/>
    </source>
</evidence>
<feature type="signal peptide" evidence="7">
    <location>
        <begin position="1"/>
        <end position="26"/>
    </location>
</feature>
<comment type="subcellular location">
    <subcellularLocation>
        <location evidence="7">Periplasm</location>
    </subcellularLocation>
    <text evidence="7">Is capable of associating with the outer membrane.</text>
</comment>
<gene>
    <name evidence="7" type="primary">surA</name>
    <name evidence="9" type="ORF">CWI78_08805</name>
</gene>
<evidence type="ECO:0000256" key="2">
    <source>
        <dbReference type="ARBA" id="ARBA00022737"/>
    </source>
</evidence>
<evidence type="ECO:0000256" key="3">
    <source>
        <dbReference type="ARBA" id="ARBA00022764"/>
    </source>
</evidence>
<accession>A0A432YY75</accession>
<comment type="domain">
    <text evidence="7">The PPIase activity resides only in the second parvulin domain. The N-terminal region and the C-terminal tail are necessary and sufficient for the chaperone activity of SurA. The PPIase activity is dispensable for SurA to function as a chaperone. The N-terminal region and the C-terminal tail are also required for porin recognition.</text>
</comment>
<dbReference type="PROSITE" id="PS01096">
    <property type="entry name" value="PPIC_PPIASE_1"/>
    <property type="match status" value="1"/>
</dbReference>
<dbReference type="OrthoDB" id="14196at2"/>
<dbReference type="GO" id="GO:0030288">
    <property type="term" value="C:outer membrane-bounded periplasmic space"/>
    <property type="evidence" value="ECO:0007669"/>
    <property type="project" value="InterPro"/>
</dbReference>
<keyword evidence="2 7" id="KW-0677">Repeat</keyword>
<dbReference type="RefSeq" id="WP_126782275.1">
    <property type="nucleotide sequence ID" value="NZ_PIQC01000006.1"/>
</dbReference>
<keyword evidence="10" id="KW-1185">Reference proteome</keyword>
<comment type="catalytic activity">
    <reaction evidence="7">
        <text>[protein]-peptidylproline (omega=180) = [protein]-peptidylproline (omega=0)</text>
        <dbReference type="Rhea" id="RHEA:16237"/>
        <dbReference type="Rhea" id="RHEA-COMP:10747"/>
        <dbReference type="Rhea" id="RHEA-COMP:10748"/>
        <dbReference type="ChEBI" id="CHEBI:83833"/>
        <dbReference type="ChEBI" id="CHEBI:83834"/>
        <dbReference type="EC" id="5.2.1.8"/>
    </reaction>
</comment>
<dbReference type="InterPro" id="IPR046357">
    <property type="entry name" value="PPIase_dom_sf"/>
</dbReference>
<comment type="function">
    <text evidence="7">Chaperone involved in the correct folding and assembly of outer membrane proteins. Recognizes specific patterns of aromatic residues and the orientation of their side chains, which are found more frequently in integral outer membrane proteins. May act in both early periplasmic and late outer membrane-associated steps of protein maturation.</text>
</comment>
<feature type="domain" description="PpiC" evidence="8">
    <location>
        <begin position="286"/>
        <end position="386"/>
    </location>
</feature>
<keyword evidence="4 7" id="KW-0697">Rotamase</keyword>
<evidence type="ECO:0000256" key="7">
    <source>
        <dbReference type="HAMAP-Rule" id="MF_01183"/>
    </source>
</evidence>
<protein>
    <recommendedName>
        <fullName evidence="7">Chaperone SurA</fullName>
    </recommendedName>
    <alternativeName>
        <fullName evidence="7">Peptidyl-prolyl cis-trans isomerase SurA</fullName>
        <shortName evidence="7">PPIase SurA</shortName>
        <ecNumber evidence="7">5.2.1.8</ecNumber>
    </alternativeName>
    <alternativeName>
        <fullName evidence="7">Rotamase SurA</fullName>
    </alternativeName>
</protein>
<dbReference type="InterPro" id="IPR015391">
    <property type="entry name" value="SurA_N"/>
</dbReference>
<dbReference type="InterPro" id="IPR027304">
    <property type="entry name" value="Trigger_fact/SurA_dom_sf"/>
</dbReference>
<evidence type="ECO:0000256" key="4">
    <source>
        <dbReference type="ARBA" id="ARBA00023110"/>
    </source>
</evidence>
<dbReference type="PROSITE" id="PS50198">
    <property type="entry name" value="PPIC_PPIASE_2"/>
    <property type="match status" value="2"/>
</dbReference>
<keyword evidence="3 7" id="KW-0574">Periplasm</keyword>
<dbReference type="Gene3D" id="1.10.4030.10">
    <property type="entry name" value="Porin chaperone SurA, peptide-binding domain"/>
    <property type="match status" value="2"/>
</dbReference>
<reference evidence="10" key="1">
    <citation type="journal article" date="2018" name="Front. Microbiol.">
        <title>Genome-Based Analysis Reveals the Taxonomy and Diversity of the Family Idiomarinaceae.</title>
        <authorList>
            <person name="Liu Y."/>
            <person name="Lai Q."/>
            <person name="Shao Z."/>
        </authorList>
    </citation>
    <scope>NUCLEOTIDE SEQUENCE [LARGE SCALE GENOMIC DNA]</scope>
    <source>
        <strain evidence="10">R22</strain>
    </source>
</reference>
<evidence type="ECO:0000313" key="10">
    <source>
        <dbReference type="Proteomes" id="UP000288058"/>
    </source>
</evidence>
<dbReference type="NCBIfam" id="NF008038">
    <property type="entry name" value="PRK10770.1"/>
    <property type="match status" value="1"/>
</dbReference>
<dbReference type="InterPro" id="IPR050280">
    <property type="entry name" value="OMP_Chaperone_SurA"/>
</dbReference>
<dbReference type="GO" id="GO:0042277">
    <property type="term" value="F:peptide binding"/>
    <property type="evidence" value="ECO:0007669"/>
    <property type="project" value="InterPro"/>
</dbReference>
<dbReference type="Gene3D" id="3.10.50.40">
    <property type="match status" value="2"/>
</dbReference>
<evidence type="ECO:0000313" key="9">
    <source>
        <dbReference type="EMBL" id="RUO68311.1"/>
    </source>
</evidence>
<dbReference type="GO" id="GO:0003755">
    <property type="term" value="F:peptidyl-prolyl cis-trans isomerase activity"/>
    <property type="evidence" value="ECO:0007669"/>
    <property type="project" value="UniProtKB-UniRule"/>
</dbReference>
<dbReference type="EMBL" id="PIQC01000006">
    <property type="protein sequence ID" value="RUO68311.1"/>
    <property type="molecule type" value="Genomic_DNA"/>
</dbReference>
<organism evidence="9 10">
    <name type="scientific">Idiomarina ramblicola</name>
    <dbReference type="NCBI Taxonomy" id="263724"/>
    <lineage>
        <taxon>Bacteria</taxon>
        <taxon>Pseudomonadati</taxon>
        <taxon>Pseudomonadota</taxon>
        <taxon>Gammaproteobacteria</taxon>
        <taxon>Alteromonadales</taxon>
        <taxon>Idiomarinaceae</taxon>
        <taxon>Idiomarina</taxon>
    </lineage>
</organism>
<dbReference type="InterPro" id="IPR000297">
    <property type="entry name" value="PPIase_PpiC"/>
</dbReference>
<dbReference type="GO" id="GO:0006457">
    <property type="term" value="P:protein folding"/>
    <property type="evidence" value="ECO:0007669"/>
    <property type="project" value="UniProtKB-UniRule"/>
</dbReference>
<dbReference type="SUPFAM" id="SSF109998">
    <property type="entry name" value="Triger factor/SurA peptide-binding domain-like"/>
    <property type="match status" value="1"/>
</dbReference>